<evidence type="ECO:0000256" key="4">
    <source>
        <dbReference type="ARBA" id="ARBA00022801"/>
    </source>
</evidence>
<evidence type="ECO:0000256" key="5">
    <source>
        <dbReference type="ARBA" id="ARBA00022839"/>
    </source>
</evidence>
<evidence type="ECO:0000313" key="10">
    <source>
        <dbReference type="Proteomes" id="UP000054097"/>
    </source>
</evidence>
<dbReference type="EMBL" id="KN824483">
    <property type="protein sequence ID" value="KIM20058.1"/>
    <property type="molecule type" value="Genomic_DNA"/>
</dbReference>
<dbReference type="Gene3D" id="3.30.420.10">
    <property type="entry name" value="Ribonuclease H-like superfamily/Ribonuclease H"/>
    <property type="match status" value="1"/>
</dbReference>
<sequence>MFTTLGLFKQISCSAPKCARINCPFSHVPVKSLALPVDDLKSLTGSDQTSSQPAPVTGIKRLPSPIPISRPAKLPRIDNAGPSRPLSTVASTRTSSSGSTASFSRPSSAPSSVPQGPPKLMVNPSQSKIPYATRQALITTLYAAFKDLYHKFHESHPELAHDDTLAQEAEVYAKTNKQSYKIAMISSIASVKKRPIPDGPTHLSVGSEAARTRRALELQAAPKEYILKLEDVEPLIMNEETMRLYGMPMEIPSVPGGTQPSSYGEEKKCERCGQNAIIMHDRNKDACLFHWGRPIRTTSAGEREMSITKSIYGCCSAAYPSSPGCQTGPHVFTEKNIEELHIRHAFTLSSRIDTPSALEVATIDCEGVYTTQGMSVARVSVCDSDGKLVFDEPVRPDDGVEVIDFNTRFSGVTSLADAALDLNGIRRALDKLIGPRTVIVGHGIGNDLLMLRMIHHRVVDTVVLFPHQRGLPFKRALRILAKEYLNRSIQTGDETVGHSASEDALATLDLLKYYVQDKNKRKGQAGR</sequence>
<proteinExistence type="inferred from homology"/>
<dbReference type="OrthoDB" id="8191639at2759"/>
<keyword evidence="5" id="KW-0269">Exonuclease</keyword>
<dbReference type="GO" id="GO:0005634">
    <property type="term" value="C:nucleus"/>
    <property type="evidence" value="ECO:0007669"/>
    <property type="project" value="UniProtKB-SubCell"/>
</dbReference>
<dbReference type="InterPro" id="IPR013520">
    <property type="entry name" value="Ribonucl_H"/>
</dbReference>
<dbReference type="InterPro" id="IPR047021">
    <property type="entry name" value="REXO1/3/4-like"/>
</dbReference>
<reference evidence="9 10" key="1">
    <citation type="submission" date="2014-04" db="EMBL/GenBank/DDBJ databases">
        <authorList>
            <consortium name="DOE Joint Genome Institute"/>
            <person name="Kuo A."/>
            <person name="Zuccaro A."/>
            <person name="Kohler A."/>
            <person name="Nagy L.G."/>
            <person name="Floudas D."/>
            <person name="Copeland A."/>
            <person name="Barry K.W."/>
            <person name="Cichocki N."/>
            <person name="Veneault-Fourrey C."/>
            <person name="LaButti K."/>
            <person name="Lindquist E.A."/>
            <person name="Lipzen A."/>
            <person name="Lundell T."/>
            <person name="Morin E."/>
            <person name="Murat C."/>
            <person name="Sun H."/>
            <person name="Tunlid A."/>
            <person name="Henrissat B."/>
            <person name="Grigoriev I.V."/>
            <person name="Hibbett D.S."/>
            <person name="Martin F."/>
            <person name="Nordberg H.P."/>
            <person name="Cantor M.N."/>
            <person name="Hua S.X."/>
        </authorList>
    </citation>
    <scope>NUCLEOTIDE SEQUENCE [LARGE SCALE GENOMIC DNA]</scope>
    <source>
        <strain evidence="9 10">MAFF 305830</strain>
    </source>
</reference>
<dbReference type="InterPro" id="IPR012337">
    <property type="entry name" value="RNaseH-like_sf"/>
</dbReference>
<keyword evidence="4" id="KW-0378">Hydrolase</keyword>
<comment type="similarity">
    <text evidence="2">Belongs to the REXO1/REXO3 family.</text>
</comment>
<evidence type="ECO:0000256" key="7">
    <source>
        <dbReference type="SAM" id="MobiDB-lite"/>
    </source>
</evidence>
<keyword evidence="6" id="KW-0539">Nucleus</keyword>
<evidence type="ECO:0000313" key="9">
    <source>
        <dbReference type="EMBL" id="KIM20058.1"/>
    </source>
</evidence>
<dbReference type="HOGENOM" id="CLU_022453_5_4_1"/>
<feature type="compositionally biased region" description="Low complexity" evidence="7">
    <location>
        <begin position="87"/>
        <end position="114"/>
    </location>
</feature>
<evidence type="ECO:0000256" key="6">
    <source>
        <dbReference type="ARBA" id="ARBA00023242"/>
    </source>
</evidence>
<evidence type="ECO:0000256" key="2">
    <source>
        <dbReference type="ARBA" id="ARBA00006357"/>
    </source>
</evidence>
<dbReference type="PANTHER" id="PTHR12801">
    <property type="entry name" value="RNA EXONUCLEASE REXO1 / RECO3 FAMILY MEMBER-RELATED"/>
    <property type="match status" value="1"/>
</dbReference>
<comment type="subcellular location">
    <subcellularLocation>
        <location evidence="1">Nucleus</location>
    </subcellularLocation>
</comment>
<feature type="compositionally biased region" description="Polar residues" evidence="7">
    <location>
        <begin position="43"/>
        <end position="54"/>
    </location>
</feature>
<feature type="region of interest" description="Disordered" evidence="7">
    <location>
        <begin position="43"/>
        <end position="127"/>
    </location>
</feature>
<dbReference type="FunFam" id="3.30.420.10:FF:000031">
    <property type="entry name" value="RNA exonuclease 1"/>
    <property type="match status" value="1"/>
</dbReference>
<evidence type="ECO:0000256" key="1">
    <source>
        <dbReference type="ARBA" id="ARBA00004123"/>
    </source>
</evidence>
<dbReference type="AlphaFoldDB" id="A0A0C2W0L6"/>
<dbReference type="STRING" id="933852.A0A0C2W0L6"/>
<dbReference type="Proteomes" id="UP000054097">
    <property type="component" value="Unassembled WGS sequence"/>
</dbReference>
<dbReference type="PANTHER" id="PTHR12801:SF115">
    <property type="entry name" value="FI18136P1-RELATED"/>
    <property type="match status" value="1"/>
</dbReference>
<evidence type="ECO:0000256" key="3">
    <source>
        <dbReference type="ARBA" id="ARBA00022722"/>
    </source>
</evidence>
<dbReference type="GO" id="GO:0004527">
    <property type="term" value="F:exonuclease activity"/>
    <property type="evidence" value="ECO:0007669"/>
    <property type="project" value="UniProtKB-KW"/>
</dbReference>
<dbReference type="InterPro" id="IPR036397">
    <property type="entry name" value="RNaseH_sf"/>
</dbReference>
<organism evidence="9 10">
    <name type="scientific">Serendipita vermifera MAFF 305830</name>
    <dbReference type="NCBI Taxonomy" id="933852"/>
    <lineage>
        <taxon>Eukaryota</taxon>
        <taxon>Fungi</taxon>
        <taxon>Dikarya</taxon>
        <taxon>Basidiomycota</taxon>
        <taxon>Agaricomycotina</taxon>
        <taxon>Agaricomycetes</taxon>
        <taxon>Sebacinales</taxon>
        <taxon>Serendipitaceae</taxon>
        <taxon>Serendipita</taxon>
    </lineage>
</organism>
<name>A0A0C2W0L6_SERVB</name>
<dbReference type="CDD" id="cd06145">
    <property type="entry name" value="REX1_like"/>
    <property type="match status" value="1"/>
</dbReference>
<dbReference type="SUPFAM" id="SSF53098">
    <property type="entry name" value="Ribonuclease H-like"/>
    <property type="match status" value="1"/>
</dbReference>
<evidence type="ECO:0000259" key="8">
    <source>
        <dbReference type="SMART" id="SM00479"/>
    </source>
</evidence>
<dbReference type="GO" id="GO:0003676">
    <property type="term" value="F:nucleic acid binding"/>
    <property type="evidence" value="ECO:0007669"/>
    <property type="project" value="InterPro"/>
</dbReference>
<reference evidence="10" key="2">
    <citation type="submission" date="2015-01" db="EMBL/GenBank/DDBJ databases">
        <title>Evolutionary Origins and Diversification of the Mycorrhizal Mutualists.</title>
        <authorList>
            <consortium name="DOE Joint Genome Institute"/>
            <consortium name="Mycorrhizal Genomics Consortium"/>
            <person name="Kohler A."/>
            <person name="Kuo A."/>
            <person name="Nagy L.G."/>
            <person name="Floudas D."/>
            <person name="Copeland A."/>
            <person name="Barry K.W."/>
            <person name="Cichocki N."/>
            <person name="Veneault-Fourrey C."/>
            <person name="LaButti K."/>
            <person name="Lindquist E.A."/>
            <person name="Lipzen A."/>
            <person name="Lundell T."/>
            <person name="Morin E."/>
            <person name="Murat C."/>
            <person name="Riley R."/>
            <person name="Ohm R."/>
            <person name="Sun H."/>
            <person name="Tunlid A."/>
            <person name="Henrissat B."/>
            <person name="Grigoriev I.V."/>
            <person name="Hibbett D.S."/>
            <person name="Martin F."/>
        </authorList>
    </citation>
    <scope>NUCLEOTIDE SEQUENCE [LARGE SCALE GENOMIC DNA]</scope>
    <source>
        <strain evidence="10">MAFF 305830</strain>
    </source>
</reference>
<dbReference type="SMART" id="SM00479">
    <property type="entry name" value="EXOIII"/>
    <property type="match status" value="1"/>
</dbReference>
<accession>A0A0C2W0L6</accession>
<protein>
    <recommendedName>
        <fullName evidence="8">Exonuclease domain-containing protein</fullName>
    </recommendedName>
</protein>
<dbReference type="GO" id="GO:0010629">
    <property type="term" value="P:negative regulation of gene expression"/>
    <property type="evidence" value="ECO:0007669"/>
    <property type="project" value="UniProtKB-ARBA"/>
</dbReference>
<keyword evidence="10" id="KW-1185">Reference proteome</keyword>
<dbReference type="InterPro" id="IPR034922">
    <property type="entry name" value="REX1-like_exo"/>
</dbReference>
<keyword evidence="3" id="KW-0540">Nuclease</keyword>
<gene>
    <name evidence="9" type="ORF">M408DRAFT_82621</name>
</gene>
<feature type="domain" description="Exonuclease" evidence="8">
    <location>
        <begin position="359"/>
        <end position="520"/>
    </location>
</feature>